<accession>A0ABR9FX96</accession>
<dbReference type="SUPFAM" id="SSF48264">
    <property type="entry name" value="Cytochrome P450"/>
    <property type="match status" value="1"/>
</dbReference>
<protein>
    <submittedName>
        <fullName evidence="1">Cytochrome P450</fullName>
    </submittedName>
</protein>
<dbReference type="Gene3D" id="1.10.630.10">
    <property type="entry name" value="Cytochrome P450"/>
    <property type="match status" value="1"/>
</dbReference>
<name>A0ABR9FX96_9GAMM</name>
<dbReference type="InterPro" id="IPR036396">
    <property type="entry name" value="Cyt_P450_sf"/>
</dbReference>
<dbReference type="InterPro" id="IPR002401">
    <property type="entry name" value="Cyt_P450_E_grp-I"/>
</dbReference>
<reference evidence="1 2" key="1">
    <citation type="submission" date="2020-07" db="EMBL/GenBank/DDBJ databases">
        <title>Halophilic bacteria isolated from french cheeses.</title>
        <authorList>
            <person name="Kothe C.I."/>
            <person name="Farah-Kraiem B."/>
            <person name="Renault P."/>
            <person name="Dridi B."/>
        </authorList>
    </citation>
    <scope>NUCLEOTIDE SEQUENCE [LARGE SCALE GENOMIC DNA]</scope>
    <source>
        <strain evidence="1 2">FME20</strain>
    </source>
</reference>
<gene>
    <name evidence="1" type="ORF">EI547_07315</name>
</gene>
<dbReference type="PRINTS" id="PR00463">
    <property type="entry name" value="EP450I"/>
</dbReference>
<sequence length="458" mass="51973">MVKETVTDSLPTASFSETLSFLFKVMAPNIAKGVIVRRPGVVHFAERWALDKRSVKQVQAFSNKYGKGPLLFKTPFKPMALVLDPDDANRVMEETPEPFATAETAKQSALSHFEPDMALISHGKARKERRRLNDDVLQSGCPMHSFSAHFTQVAEEEVDALLKTVYHHNHQLDWPLFFDAWNRIVRRVVLGDAVRDDYSLTQELIQLRKAANWGFMHPKRKRLRQKFHDRLAHYVEQAEPNSLAAKLSDYAPQGQAKPLDQIPQWLFAFEPAGMATFRALALLCAHPAQNELAQKEVDKNPQPQPDNPFLKACVLEALRLWPTTPLILRETTERTCWSQGEMPTNTTLLIHAPYFHRDDRLLDVANRFAPNIWLDPEQLKHWPLLPFSGGPGICPGRHIVLLVTSAVLASLMKSHQYSLDPPDRLKGDEPMPALLSNFHLCFRVKHTDSPSNQTDSAL</sequence>
<organism evidence="1 2">
    <name type="scientific">Halomonas colorata</name>
    <dbReference type="NCBI Taxonomy" id="2742615"/>
    <lineage>
        <taxon>Bacteria</taxon>
        <taxon>Pseudomonadati</taxon>
        <taxon>Pseudomonadota</taxon>
        <taxon>Gammaproteobacteria</taxon>
        <taxon>Oceanospirillales</taxon>
        <taxon>Halomonadaceae</taxon>
        <taxon>Halomonas</taxon>
    </lineage>
</organism>
<comment type="caution">
    <text evidence="1">The sequence shown here is derived from an EMBL/GenBank/DDBJ whole genome shotgun (WGS) entry which is preliminary data.</text>
</comment>
<dbReference type="PANTHER" id="PTHR24281">
    <property type="entry name" value="STEROID 21-HYDROXYLASE-RELATED"/>
    <property type="match status" value="1"/>
</dbReference>
<dbReference type="RefSeq" id="WP_192537822.1">
    <property type="nucleotide sequence ID" value="NZ_RRZB01000014.1"/>
</dbReference>
<dbReference type="Proteomes" id="UP001645038">
    <property type="component" value="Unassembled WGS sequence"/>
</dbReference>
<evidence type="ECO:0000313" key="2">
    <source>
        <dbReference type="Proteomes" id="UP001645038"/>
    </source>
</evidence>
<dbReference type="EMBL" id="RRZB01000014">
    <property type="protein sequence ID" value="MBE0463264.1"/>
    <property type="molecule type" value="Genomic_DNA"/>
</dbReference>
<dbReference type="InterPro" id="IPR001128">
    <property type="entry name" value="Cyt_P450"/>
</dbReference>
<evidence type="ECO:0000313" key="1">
    <source>
        <dbReference type="EMBL" id="MBE0463264.1"/>
    </source>
</evidence>
<keyword evidence="2" id="KW-1185">Reference proteome</keyword>
<proteinExistence type="predicted"/>
<dbReference type="Pfam" id="PF00067">
    <property type="entry name" value="p450"/>
    <property type="match status" value="1"/>
</dbReference>